<dbReference type="Proteomes" id="UP000185321">
    <property type="component" value="Segment"/>
</dbReference>
<evidence type="ECO:0000313" key="1">
    <source>
        <dbReference type="EMBL" id="AIX21337.1"/>
    </source>
</evidence>
<organism evidence="1 2">
    <name type="scientific">Synechococcus phage ACG-2014f_Syn7803C8</name>
    <dbReference type="NCBI Taxonomy" id="2790336"/>
    <lineage>
        <taxon>Viruses</taxon>
        <taxon>Duplodnaviria</taxon>
        <taxon>Heunggongvirae</taxon>
        <taxon>Uroviricota</taxon>
        <taxon>Caudoviricetes</taxon>
        <taxon>Pantevenvirales</taxon>
        <taxon>Kyanoviridae</taxon>
        <taxon>Atlauavirus</taxon>
        <taxon>Atlauavirus tusconc8</taxon>
    </lineage>
</organism>
<proteinExistence type="predicted"/>
<dbReference type="EMBL" id="KJ019058">
    <property type="protein sequence ID" value="AIX21337.1"/>
    <property type="molecule type" value="Genomic_DNA"/>
</dbReference>
<keyword evidence="2" id="KW-1185">Reference proteome</keyword>
<evidence type="ECO:0000313" key="2">
    <source>
        <dbReference type="Proteomes" id="UP000185321"/>
    </source>
</evidence>
<gene>
    <name evidence="1" type="ORF">Syn7803C8_13</name>
</gene>
<protein>
    <submittedName>
        <fullName evidence="1">Uncharacterized protein</fullName>
    </submittedName>
</protein>
<accession>A0A0E3F3R4</accession>
<sequence length="449" mass="50389">MSKRPAIYRKVSVVTKDGFRADIRLACVSIDFFQDIMSPALTAKIIIANTMTNIEDDQGATVSLYEGLKLRGGEAVEIEIEANSEDNLPIKFNNPALYVSGVSEMSRKSLKQFFTINLYTKEAYDNETKFLEKAYPKESRVSDHVSTIVSESFPTTTLNKVDTTSNTYGFLGNQLKPFYALIRLASKAVPEGAGSGGNSATAGFFFYQSMSGFNFRSIDKMMGEEPKAQYTYTEVSSSEETGDFEATPELPSNRFKIEKFHVTKNQNLLKNLSQGVYASAKKFFNPVDFTVTPPQEFFSGDKYIRGVSNLGQAFDPQDISLAGDSLSFTNVPSRILNEVYDIGTVEKEVNQEPTQNPDEFLAQRKMRYNTLFTQDVYIQVSVNTNLEAGDLVKCLFPKTQECPTDDIDQDQLSGLYMIKEIRHHFDTRGSYSSMRLLRDTFGLYGVNNK</sequence>
<reference evidence="1 2" key="1">
    <citation type="submission" date="2013-12" db="EMBL/GenBank/DDBJ databases">
        <title>Ecological redundancy of diverse viral populations within a natural community.</title>
        <authorList>
            <person name="Gregory A.C."/>
            <person name="LaButti K."/>
            <person name="Copeland A."/>
            <person name="Woyke T."/>
            <person name="Sullivan M.B."/>
        </authorList>
    </citation>
    <scope>NUCLEOTIDE SEQUENCE [LARGE SCALE GENOMIC DNA]</scope>
    <source>
        <strain evidence="1">Syn7803C8</strain>
    </source>
</reference>
<name>A0A0E3F3R4_9CAUD</name>